<name>A0A3P7LRA8_DIBLA</name>
<organism evidence="2 3">
    <name type="scientific">Dibothriocephalus latus</name>
    <name type="common">Fish tapeworm</name>
    <name type="synonym">Diphyllobothrium latum</name>
    <dbReference type="NCBI Taxonomy" id="60516"/>
    <lineage>
        <taxon>Eukaryota</taxon>
        <taxon>Metazoa</taxon>
        <taxon>Spiralia</taxon>
        <taxon>Lophotrochozoa</taxon>
        <taxon>Platyhelminthes</taxon>
        <taxon>Cestoda</taxon>
        <taxon>Eucestoda</taxon>
        <taxon>Diphyllobothriidea</taxon>
        <taxon>Diphyllobothriidae</taxon>
        <taxon>Dibothriocephalus</taxon>
    </lineage>
</organism>
<evidence type="ECO:0000256" key="1">
    <source>
        <dbReference type="SAM" id="Phobius"/>
    </source>
</evidence>
<dbReference type="AlphaFoldDB" id="A0A3P7LRA8"/>
<keyword evidence="1" id="KW-0472">Membrane</keyword>
<keyword evidence="1" id="KW-0812">Transmembrane</keyword>
<dbReference type="EMBL" id="UYRU01054079">
    <property type="protein sequence ID" value="VDN12518.1"/>
    <property type="molecule type" value="Genomic_DNA"/>
</dbReference>
<sequence length="188" mass="22122">MKNYTYGNFCPASNQKDGIMKFDPICPPGVQKIECTVYGDAQYGIPETSQVLEINLIAYDPVLTDDDIVITPMPIRTILLIWLIWFCVLFFNALFMGYLINQNALYRLTQMQVMHTRRTGGTRINRRMENLPYVYIQRRLIDGQLFRRLRLITDHYKGFLELGDKWFLLWTMKVSSKALKINLYFCII</sequence>
<protein>
    <submittedName>
        <fullName evidence="2">Uncharacterized protein</fullName>
    </submittedName>
</protein>
<dbReference type="Proteomes" id="UP000281553">
    <property type="component" value="Unassembled WGS sequence"/>
</dbReference>
<accession>A0A3P7LRA8</accession>
<reference evidence="2 3" key="1">
    <citation type="submission" date="2018-11" db="EMBL/GenBank/DDBJ databases">
        <authorList>
            <consortium name="Pathogen Informatics"/>
        </authorList>
    </citation>
    <scope>NUCLEOTIDE SEQUENCE [LARGE SCALE GENOMIC DNA]</scope>
</reference>
<keyword evidence="3" id="KW-1185">Reference proteome</keyword>
<gene>
    <name evidence="2" type="ORF">DILT_LOCUS8349</name>
</gene>
<dbReference type="OrthoDB" id="6299827at2759"/>
<evidence type="ECO:0000313" key="2">
    <source>
        <dbReference type="EMBL" id="VDN12518.1"/>
    </source>
</evidence>
<feature type="transmembrane region" description="Helical" evidence="1">
    <location>
        <begin position="79"/>
        <end position="100"/>
    </location>
</feature>
<keyword evidence="1" id="KW-1133">Transmembrane helix</keyword>
<evidence type="ECO:0000313" key="3">
    <source>
        <dbReference type="Proteomes" id="UP000281553"/>
    </source>
</evidence>
<proteinExistence type="predicted"/>